<proteinExistence type="predicted"/>
<evidence type="ECO:0000313" key="3">
    <source>
        <dbReference type="EMBL" id="RRR51394.1"/>
    </source>
</evidence>
<protein>
    <recommendedName>
        <fullName evidence="5">Lantibiotic dehydratase</fullName>
    </recommendedName>
</protein>
<dbReference type="NCBIfam" id="TIGR03891">
    <property type="entry name" value="thiopep_ocin"/>
    <property type="match status" value="1"/>
</dbReference>
<evidence type="ECO:0000313" key="4">
    <source>
        <dbReference type="Proteomes" id="UP000274117"/>
    </source>
</evidence>
<evidence type="ECO:0000259" key="2">
    <source>
        <dbReference type="Pfam" id="PF14028"/>
    </source>
</evidence>
<name>A0A426TBC4_STRSU</name>
<sequence>MIDNAFFVREPLLPVNFFFENIAIKEEEEVLELLTDRDLYNAISYVAPTLLGEVENYYGKKDKKRIRITESIFNFASRSVLRPTPFGLFSSIGEGEFSSSYTENKNKPLSNKFYIYNVSMEWFEYLVSVLEDDDEIFQNLELSISPMILIEGDFVFVLDTDGNLNSRAIEIVPPLKYILDLLNEGTMKVCEVITLLQNKFNSSEQVIRQFVKEINLNKIVYTNLRPTFPYNLAFKKTLEYLCDNYDSSLPIITILLEIDKELSRIHVDRNYVSNLMMQVTPNFKEELFHVDSLNTTKIVLKEEIKYKIQEIEKVYRTFIQNCSYEKMLENITNYFYDRYNINDEVPLIEFLYSESSLSRLKLDFDLELDQITKRKLAVLDRWIERKLSLSSGDSETLEIDENLLSEIRKVDSKEQLQENTDYCLVLDAIGENLEYVVVNNYLSGCKLSSLMGRFAYLFPKDSMIDKDYKKRQLGDGYLDSEIITWSRQNLKKNNLFSSKKMHEFSIRCSAINVEKPIELSDIVVGFDGDSLYIKSKSYNKKIVPYLENMVNLEIDFTRIEKFLYLVSLQNDTTRQSLFALHTSNRVKIPRITYQNVVFARGRYKLLINYFSEGIFNNFNKFIEEFKLWKIEHRVPDVVGVNVFGDIQFYCLKNHSHLRCIYKQLKKDRKLLLEEFPAPINNINSQDKYIEYVFPVSFEQKYSRLCKQQEYEKELLDDFAYNDSAYIKIYTREIHANKIIKELLPLVSEKYPDYPMFFIKYRDPDFHLRIRVLNLRQQKYRVIKEIVDKFTELGYIGSGIISGYVVDNYIPELNRYGGKTCIPYVHDYFHKESLLILDIITKLANHSEAINDIIIKFIFIIFRCFYTDLYTLRDILNRNVPKIRYNESLSSKIKNSDIKDFDVKSVQIQCKELKIETRQYIIALEKISKMDLKTTTKDEFCLSIVHMFINRIGDLCDFSEEELYKITLGIITRILKTEKKGS</sequence>
<accession>A0A426TBC4</accession>
<dbReference type="Proteomes" id="UP000274117">
    <property type="component" value="Unassembled WGS sequence"/>
</dbReference>
<evidence type="ECO:0000259" key="1">
    <source>
        <dbReference type="Pfam" id="PF04738"/>
    </source>
</evidence>
<dbReference type="Pfam" id="PF14028">
    <property type="entry name" value="Lant_dehydr_C"/>
    <property type="match status" value="1"/>
</dbReference>
<organism evidence="3 4">
    <name type="scientific">Streptococcus suis</name>
    <dbReference type="NCBI Taxonomy" id="1307"/>
    <lineage>
        <taxon>Bacteria</taxon>
        <taxon>Bacillati</taxon>
        <taxon>Bacillota</taxon>
        <taxon>Bacilli</taxon>
        <taxon>Lactobacillales</taxon>
        <taxon>Streptococcaceae</taxon>
        <taxon>Streptococcus</taxon>
    </lineage>
</organism>
<reference evidence="3 4" key="1">
    <citation type="submission" date="2018-11" db="EMBL/GenBank/DDBJ databases">
        <authorList>
            <person name="Stevens M.J."/>
            <person name="Cernela N."/>
            <person name="Spoerry Serrano N."/>
            <person name="Schmitt S."/>
            <person name="Schrenzel J."/>
            <person name="Stephan R."/>
        </authorList>
    </citation>
    <scope>NUCLEOTIDE SEQUENCE [LARGE SCALE GENOMIC DNA]</scope>
    <source>
        <strain evidence="3 4">PP422</strain>
    </source>
</reference>
<dbReference type="AlphaFoldDB" id="A0A426TBC4"/>
<dbReference type="InterPro" id="IPR023809">
    <property type="entry name" value="Thiopep_bacteriocin_synth_dom"/>
</dbReference>
<feature type="domain" description="Thiopeptide-type bacteriocin biosynthesis" evidence="2">
    <location>
        <begin position="725"/>
        <end position="952"/>
    </location>
</feature>
<dbReference type="EMBL" id="RSDO01000017">
    <property type="protein sequence ID" value="RRR51394.1"/>
    <property type="molecule type" value="Genomic_DNA"/>
</dbReference>
<comment type="caution">
    <text evidence="3">The sequence shown here is derived from an EMBL/GenBank/DDBJ whole genome shotgun (WGS) entry which is preliminary data.</text>
</comment>
<dbReference type="InterPro" id="IPR006827">
    <property type="entry name" value="Lant_deHydtase_N"/>
</dbReference>
<gene>
    <name evidence="3" type="ORF">EI998_08815</name>
</gene>
<feature type="domain" description="Lantibiotic dehydratase N-terminal" evidence="1">
    <location>
        <begin position="37"/>
        <end position="638"/>
    </location>
</feature>
<evidence type="ECO:0008006" key="5">
    <source>
        <dbReference type="Google" id="ProtNLM"/>
    </source>
</evidence>
<dbReference type="Pfam" id="PF04738">
    <property type="entry name" value="Lant_dehydr_N"/>
    <property type="match status" value="1"/>
</dbReference>
<reference evidence="3 4" key="2">
    <citation type="submission" date="2018-12" db="EMBL/GenBank/DDBJ databases">
        <title>Whole-genome sequences of fifteen clinical Streptococcus suis strains isolated from pigs between 2006 and 2018.</title>
        <authorList>
            <person name="Stevens M.J.A."/>
            <person name="Cernela N."/>
            <person name="Spoerry Serrano N."/>
            <person name="Schmitt S."/>
            <person name="Schrenzel J."/>
            <person name="Stephan R."/>
        </authorList>
    </citation>
    <scope>NUCLEOTIDE SEQUENCE [LARGE SCALE GENOMIC DNA]</scope>
    <source>
        <strain evidence="3 4">PP422</strain>
    </source>
</reference>